<feature type="compositionally biased region" description="Basic and acidic residues" evidence="1">
    <location>
        <begin position="110"/>
        <end position="140"/>
    </location>
</feature>
<feature type="compositionally biased region" description="Low complexity" evidence="1">
    <location>
        <begin position="156"/>
        <end position="165"/>
    </location>
</feature>
<sequence>MFNKIGKLVLIVLGISSPFITTIYLTNAPKAPKPFEENITLMSMIEIEEEDKIFISDGTGDGDSATVGGNGGGGDKGTDNSEQGDSSAQNPEEKGKENESNGKQTLQEQKSGENGDEESKKDEPKTDAESEAPKEQKANDADSTPQETGNENQDPSSSQKSSTGSTNIGDPCEDILTLFKKISEAADQNLTVSNTFSVTRNVEIISQCVESLEKTEKSG</sequence>
<dbReference type="RefSeq" id="WP_216083522.1">
    <property type="nucleotide sequence ID" value="NZ_CACTIB010000031.1"/>
</dbReference>
<name>A0A478FTV2_9MOLU</name>
<gene>
    <name evidence="2" type="ORF">MHSWG343_04570</name>
</gene>
<organism evidence="2 3">
    <name type="scientific">Candidatus Mycoplasma haematohominis</name>
    <dbReference type="NCBI Taxonomy" id="1494318"/>
    <lineage>
        <taxon>Bacteria</taxon>
        <taxon>Bacillati</taxon>
        <taxon>Mycoplasmatota</taxon>
        <taxon>Mollicutes</taxon>
        <taxon>Mycoplasmataceae</taxon>
        <taxon>Mycoplasma</taxon>
    </lineage>
</organism>
<accession>A0A478FTV2</accession>
<proteinExistence type="predicted"/>
<dbReference type="AlphaFoldDB" id="A0A478FTV2"/>
<protein>
    <submittedName>
        <fullName evidence="2">Uncharacterized protein</fullName>
    </submittedName>
</protein>
<evidence type="ECO:0000313" key="3">
    <source>
        <dbReference type="Proteomes" id="UP000324831"/>
    </source>
</evidence>
<dbReference type="Proteomes" id="UP000324831">
    <property type="component" value="Unassembled WGS sequence"/>
</dbReference>
<comment type="caution">
    <text evidence="2">The sequence shown here is derived from an EMBL/GenBank/DDBJ whole genome shotgun (WGS) entry which is preliminary data.</text>
</comment>
<feature type="compositionally biased region" description="Basic and acidic residues" evidence="1">
    <location>
        <begin position="91"/>
        <end position="100"/>
    </location>
</feature>
<reference evidence="2 3" key="1">
    <citation type="submission" date="2019-01" db="EMBL/GenBank/DDBJ databases">
        <title>Draft genome sequences of Candidatus Mycoplasma haemohominis SWG34-3 identified from a patient with pyrexia, anemia and liver dysfunction.</title>
        <authorList>
            <person name="Sekizuka T."/>
            <person name="Hattori N."/>
            <person name="Katano H."/>
            <person name="Takuma T."/>
            <person name="Ito T."/>
            <person name="Arai N."/>
            <person name="Yanai R."/>
            <person name="Ishii S."/>
            <person name="Miura Y."/>
            <person name="Tokunaga T."/>
            <person name="Watanabe H."/>
            <person name="Nomura N."/>
            <person name="Eguchi J."/>
            <person name="Arai T."/>
            <person name="Hasegawa H."/>
            <person name="Nakamaki T."/>
            <person name="Wakita T."/>
            <person name="Niki Y."/>
            <person name="Kuroda M."/>
        </authorList>
    </citation>
    <scope>NUCLEOTIDE SEQUENCE [LARGE SCALE GENOMIC DNA]</scope>
    <source>
        <strain evidence="2">SWG34-3</strain>
    </source>
</reference>
<dbReference type="EMBL" id="BIMN01000002">
    <property type="protein sequence ID" value="GCE63460.1"/>
    <property type="molecule type" value="Genomic_DNA"/>
</dbReference>
<feature type="compositionally biased region" description="Polar residues" evidence="1">
    <location>
        <begin position="141"/>
        <end position="155"/>
    </location>
</feature>
<feature type="region of interest" description="Disordered" evidence="1">
    <location>
        <begin position="55"/>
        <end position="171"/>
    </location>
</feature>
<evidence type="ECO:0000256" key="1">
    <source>
        <dbReference type="SAM" id="MobiDB-lite"/>
    </source>
</evidence>
<evidence type="ECO:0000313" key="2">
    <source>
        <dbReference type="EMBL" id="GCE63460.1"/>
    </source>
</evidence>